<organism evidence="2 3">
    <name type="scientific">Williamsoniiplasma luminosum</name>
    <dbReference type="NCBI Taxonomy" id="214888"/>
    <lineage>
        <taxon>Bacteria</taxon>
        <taxon>Bacillati</taxon>
        <taxon>Mycoplasmatota</taxon>
        <taxon>Mollicutes</taxon>
        <taxon>Entomoplasmatales</taxon>
        <taxon>Williamsoniiplasma</taxon>
    </lineage>
</organism>
<reference evidence="2 3" key="1">
    <citation type="submission" date="2017-11" db="EMBL/GenBank/DDBJ databases">
        <title>Genome sequence of Entomoplasma luminosum PIMN-1 (ATCC 49195).</title>
        <authorList>
            <person name="Lo W.-S."/>
            <person name="Gasparich G.E."/>
            <person name="Kuo C.-H."/>
        </authorList>
    </citation>
    <scope>NUCLEOTIDE SEQUENCE [LARGE SCALE GENOMIC DNA]</scope>
    <source>
        <strain evidence="2 3">PIMN-1</strain>
    </source>
</reference>
<dbReference type="AlphaFoldDB" id="A0A2K8NTZ4"/>
<name>A0A2K8NTZ4_9MOLU</name>
<keyword evidence="1" id="KW-1133">Transmembrane helix</keyword>
<keyword evidence="1" id="KW-0812">Transmembrane</keyword>
<evidence type="ECO:0000256" key="1">
    <source>
        <dbReference type="SAM" id="Phobius"/>
    </source>
</evidence>
<dbReference type="Proteomes" id="UP000232063">
    <property type="component" value="Chromosome"/>
</dbReference>
<feature type="transmembrane region" description="Helical" evidence="1">
    <location>
        <begin position="162"/>
        <end position="187"/>
    </location>
</feature>
<feature type="transmembrane region" description="Helical" evidence="1">
    <location>
        <begin position="106"/>
        <end position="129"/>
    </location>
</feature>
<gene>
    <name evidence="2" type="ORF">ELUMI_v1c05880</name>
</gene>
<evidence type="ECO:0000313" key="2">
    <source>
        <dbReference type="EMBL" id="ATZ17310.1"/>
    </source>
</evidence>
<feature type="transmembrane region" description="Helical" evidence="1">
    <location>
        <begin position="12"/>
        <end position="35"/>
    </location>
</feature>
<sequence length="197" mass="22375">MKRSLKFSNNLFHLFSCFSFLIVFAFLIVLVIHGFTNLNFLTDNGNVWASWWNWMDYNLVNTQSWLHVVLWLSMIFMIFNILITLSVLVYRQLNVKNGVSQKHQNLLAVFGLIFSVALLIMFAVIYSRIDKAANDTNSLLKMLDFIKTPPDGDKTLGPNSPITIVLVSGIVISGVAAVMTASVFFQFKKTKKVVEKT</sequence>
<proteinExistence type="predicted"/>
<dbReference type="EMBL" id="CP024963">
    <property type="protein sequence ID" value="ATZ17310.1"/>
    <property type="molecule type" value="Genomic_DNA"/>
</dbReference>
<keyword evidence="3" id="KW-1185">Reference proteome</keyword>
<keyword evidence="1" id="KW-0472">Membrane</keyword>
<evidence type="ECO:0000313" key="3">
    <source>
        <dbReference type="Proteomes" id="UP000232063"/>
    </source>
</evidence>
<accession>A0A2K8NTZ4</accession>
<dbReference type="KEGG" id="elj:ELUMI_v1c05880"/>
<protein>
    <submittedName>
        <fullName evidence="2">Uncharacterized protein</fullName>
    </submittedName>
</protein>
<feature type="transmembrane region" description="Helical" evidence="1">
    <location>
        <begin position="65"/>
        <end position="90"/>
    </location>
</feature>